<evidence type="ECO:0000313" key="1">
    <source>
        <dbReference type="EMBL" id="TKC56557.1"/>
    </source>
</evidence>
<keyword evidence="1" id="KW-0808">Transferase</keyword>
<dbReference type="AlphaFoldDB" id="A0A4U1FZH3"/>
<accession>A0A4U1FZH3</accession>
<name>A0A4U1FZH3_9SPHI</name>
<reference evidence="1 2" key="1">
    <citation type="submission" date="2019-04" db="EMBL/GenBank/DDBJ databases">
        <title>Pedobacter sp. RP-1-16 sp. nov., isolated from Arctic soil.</title>
        <authorList>
            <person name="Dahal R.H."/>
            <person name="Kim D.-U."/>
        </authorList>
    </citation>
    <scope>NUCLEOTIDE SEQUENCE [LARGE SCALE GENOMIC DNA]</scope>
    <source>
        <strain evidence="1 2">RP-1-16</strain>
    </source>
</reference>
<proteinExistence type="predicted"/>
<evidence type="ECO:0000313" key="2">
    <source>
        <dbReference type="Proteomes" id="UP000309594"/>
    </source>
</evidence>
<dbReference type="Proteomes" id="UP000309594">
    <property type="component" value="Unassembled WGS sequence"/>
</dbReference>
<comment type="caution">
    <text evidence="1">The sequence shown here is derived from an EMBL/GenBank/DDBJ whole genome shotgun (WGS) entry which is preliminary data.</text>
</comment>
<sequence length="209" mass="24446">MSEFTTNPYDDILIPTYVLNLKKTNKLDQILNPFKMNPEFDVKIITENSEGSKEACLWKGIVTATKTAITEESDMFIVCNKEHRFSNKYSKEYLFENIVKANDQGATLLFGYIDNFGHAVPLTESRFWISSFLSTQFIVVYKKIFMDILNYKFNKLDIVDEVFSSLTSHKMVLYPFISRKKNLVNSDYLLTKTRLESIRNTYLKYIKKT</sequence>
<dbReference type="GO" id="GO:0016740">
    <property type="term" value="F:transferase activity"/>
    <property type="evidence" value="ECO:0007669"/>
    <property type="project" value="UniProtKB-KW"/>
</dbReference>
<protein>
    <submittedName>
        <fullName evidence="1">Glycosyl transferase</fullName>
    </submittedName>
</protein>
<dbReference type="EMBL" id="SWDX01000012">
    <property type="protein sequence ID" value="TKC56557.1"/>
    <property type="molecule type" value="Genomic_DNA"/>
</dbReference>
<gene>
    <name evidence="1" type="ORF">FBD94_22855</name>
</gene>
<organism evidence="1 2">
    <name type="scientific">Pedobacter hiemivivus</name>
    <dbReference type="NCBI Taxonomy" id="2530454"/>
    <lineage>
        <taxon>Bacteria</taxon>
        <taxon>Pseudomonadati</taxon>
        <taxon>Bacteroidota</taxon>
        <taxon>Sphingobacteriia</taxon>
        <taxon>Sphingobacteriales</taxon>
        <taxon>Sphingobacteriaceae</taxon>
        <taxon>Pedobacter</taxon>
    </lineage>
</organism>
<dbReference type="RefSeq" id="WP_136881933.1">
    <property type="nucleotide sequence ID" value="NZ_SWDX01000012.1"/>
</dbReference>